<accession>A0A937L5I5</accession>
<reference evidence="2" key="1">
    <citation type="submission" date="2020-10" db="EMBL/GenBank/DDBJ databases">
        <title>Microbiome of the Black Sea water column analyzed by genome centric metagenomics.</title>
        <authorList>
            <person name="Cabello-Yeves P.J."/>
            <person name="Callieri C."/>
            <person name="Picazo A."/>
            <person name="Mehrshad M."/>
            <person name="Haro-Moreno J.M."/>
            <person name="Roda-Garcia J."/>
            <person name="Dzembekova N."/>
            <person name="Slabakova V."/>
            <person name="Slabakova N."/>
            <person name="Moncheva S."/>
            <person name="Rodriguez-Valera F."/>
        </authorList>
    </citation>
    <scope>NUCLEOTIDE SEQUENCE</scope>
    <source>
        <strain evidence="2">BS307-5m-G5</strain>
    </source>
</reference>
<dbReference type="EMBL" id="JADHOK010000051">
    <property type="protein sequence ID" value="MBL6761937.1"/>
    <property type="molecule type" value="Genomic_DNA"/>
</dbReference>
<dbReference type="AlphaFoldDB" id="A0A937L5I5"/>
<organism evidence="2 3">
    <name type="scientific">PS1 clade bacterium</name>
    <dbReference type="NCBI Taxonomy" id="2175152"/>
    <lineage>
        <taxon>Bacteria</taxon>
        <taxon>Pseudomonadati</taxon>
        <taxon>Pseudomonadota</taxon>
        <taxon>Alphaproteobacteria</taxon>
        <taxon>PS1 clade</taxon>
    </lineage>
</organism>
<evidence type="ECO:0000313" key="3">
    <source>
        <dbReference type="Proteomes" id="UP000785783"/>
    </source>
</evidence>
<dbReference type="InterPro" id="IPR014729">
    <property type="entry name" value="Rossmann-like_a/b/a_fold"/>
</dbReference>
<comment type="caution">
    <text evidence="2">The sequence shown here is derived from an EMBL/GenBank/DDBJ whole genome shotgun (WGS) entry which is preliminary data.</text>
</comment>
<dbReference type="GO" id="GO:0005886">
    <property type="term" value="C:plasma membrane"/>
    <property type="evidence" value="ECO:0007669"/>
    <property type="project" value="TreeGrafter"/>
</dbReference>
<dbReference type="GO" id="GO:0000270">
    <property type="term" value="P:peptidoglycan metabolic process"/>
    <property type="evidence" value="ECO:0007669"/>
    <property type="project" value="TreeGrafter"/>
</dbReference>
<dbReference type="CDD" id="cd06259">
    <property type="entry name" value="YdcF-like"/>
    <property type="match status" value="1"/>
</dbReference>
<dbReference type="Proteomes" id="UP000785783">
    <property type="component" value="Unassembled WGS sequence"/>
</dbReference>
<proteinExistence type="predicted"/>
<name>A0A937L5I5_9PROT</name>
<dbReference type="InterPro" id="IPR003848">
    <property type="entry name" value="DUF218"/>
</dbReference>
<dbReference type="InterPro" id="IPR051599">
    <property type="entry name" value="Cell_Envelope_Assoc"/>
</dbReference>
<evidence type="ECO:0000259" key="1">
    <source>
        <dbReference type="Pfam" id="PF02698"/>
    </source>
</evidence>
<sequence length="205" mass="22802">MSRFGEEEKRSRQQMLTTLGGLLVGAVALFLLFFVIFAQSLKGPPDNVPAADAIVVFTGTSPVRIETGFKLLAARKGQRLLVSGVYEHQSFDTILAMAGADGERLRCCIDLDYRATNTVRNTQETALWADVHGFSRLIVVTSSQHMPRAFLELRRTMPRASLSAYGVVPPNVRLDYWYAYPGTMALLLGEYMRYLYVLSGLPGFN</sequence>
<dbReference type="PANTHER" id="PTHR30336:SF4">
    <property type="entry name" value="ENVELOPE BIOGENESIS FACTOR ELYC"/>
    <property type="match status" value="1"/>
</dbReference>
<dbReference type="GO" id="GO:0043164">
    <property type="term" value="P:Gram-negative-bacterium-type cell wall biogenesis"/>
    <property type="evidence" value="ECO:0007669"/>
    <property type="project" value="TreeGrafter"/>
</dbReference>
<dbReference type="Gene3D" id="3.40.50.620">
    <property type="entry name" value="HUPs"/>
    <property type="match status" value="1"/>
</dbReference>
<protein>
    <submittedName>
        <fullName evidence="2">YdcF family protein</fullName>
    </submittedName>
</protein>
<gene>
    <name evidence="2" type="ORF">ISQ19_04490</name>
</gene>
<dbReference type="PANTHER" id="PTHR30336">
    <property type="entry name" value="INNER MEMBRANE PROTEIN, PROBABLE PERMEASE"/>
    <property type="match status" value="1"/>
</dbReference>
<feature type="domain" description="DUF218" evidence="1">
    <location>
        <begin position="52"/>
        <end position="161"/>
    </location>
</feature>
<evidence type="ECO:0000313" key="2">
    <source>
        <dbReference type="EMBL" id="MBL6761937.1"/>
    </source>
</evidence>
<dbReference type="Pfam" id="PF02698">
    <property type="entry name" value="DUF218"/>
    <property type="match status" value="1"/>
</dbReference>